<feature type="transmembrane region" description="Helical" evidence="8">
    <location>
        <begin position="304"/>
        <end position="323"/>
    </location>
</feature>
<reference evidence="9" key="1">
    <citation type="journal article" date="2021" name="PeerJ">
        <title>Extensive microbial diversity within the chicken gut microbiome revealed by metagenomics and culture.</title>
        <authorList>
            <person name="Gilroy R."/>
            <person name="Ravi A."/>
            <person name="Getino M."/>
            <person name="Pursley I."/>
            <person name="Horton D.L."/>
            <person name="Alikhan N.F."/>
            <person name="Baker D."/>
            <person name="Gharbi K."/>
            <person name="Hall N."/>
            <person name="Watson M."/>
            <person name="Adriaenssens E.M."/>
            <person name="Foster-Nyarko E."/>
            <person name="Jarju S."/>
            <person name="Secka A."/>
            <person name="Antonio M."/>
            <person name="Oren A."/>
            <person name="Chaudhuri R.R."/>
            <person name="La Ragione R."/>
            <person name="Hildebrand F."/>
            <person name="Pallen M.J."/>
        </authorList>
    </citation>
    <scope>NUCLEOTIDE SEQUENCE</scope>
    <source>
        <strain evidence="9">CHK185-1770</strain>
    </source>
</reference>
<gene>
    <name evidence="9" type="ORF">H9710_02255</name>
</gene>
<comment type="similarity">
    <text evidence="2">Belongs to the binding-protein-dependent transport system permease family. FecCD subfamily.</text>
</comment>
<evidence type="ECO:0000313" key="10">
    <source>
        <dbReference type="Proteomes" id="UP000826793"/>
    </source>
</evidence>
<keyword evidence="4" id="KW-1003">Cell membrane</keyword>
<comment type="subcellular location">
    <subcellularLocation>
        <location evidence="1">Cell membrane</location>
        <topology evidence="1">Multi-pass membrane protein</topology>
    </subcellularLocation>
</comment>
<dbReference type="GO" id="GO:0022857">
    <property type="term" value="F:transmembrane transporter activity"/>
    <property type="evidence" value="ECO:0007669"/>
    <property type="project" value="InterPro"/>
</dbReference>
<evidence type="ECO:0000256" key="6">
    <source>
        <dbReference type="ARBA" id="ARBA00022989"/>
    </source>
</evidence>
<keyword evidence="6 8" id="KW-1133">Transmembrane helix</keyword>
<sequence length="339" mass="34708">MKRKTTLGLGGLGLLVVASAALGAAVGSTVIDLPAALWELLAGEASSPDARILLHVRLPRVCASLLCGSALAVSGMLIQAVLSNPLASPNVIGVNAGAGFCTFLAMAIAPGMAGAAPLGAFIGALTATLLVYAVAAGAGAGKLTIILAGVAVSSIFTAGTNTIKTFFPDTLYNGSTFLIGGFSGVSFANLSPAWLMILPALGLAWLLARPTDVLCLGEETAHSLGLPVKATRFGLILIACVLAGAAVSFSGQVSFVGLLCPHMVRRLFGQGRHRVLLPAAALLGASFVTLCDLLSRVLFAPYEIPVGILLSFLGGPFFLFLLIKQRRRPLPGRRRGSHD</sequence>
<dbReference type="AlphaFoldDB" id="A0A9D2SF87"/>
<evidence type="ECO:0000313" key="9">
    <source>
        <dbReference type="EMBL" id="HJB97383.1"/>
    </source>
</evidence>
<feature type="transmembrane region" description="Helical" evidence="8">
    <location>
        <begin position="61"/>
        <end position="82"/>
    </location>
</feature>
<reference evidence="9" key="2">
    <citation type="submission" date="2021-04" db="EMBL/GenBank/DDBJ databases">
        <authorList>
            <person name="Gilroy R."/>
        </authorList>
    </citation>
    <scope>NUCLEOTIDE SEQUENCE</scope>
    <source>
        <strain evidence="9">CHK185-1770</strain>
    </source>
</reference>
<feature type="transmembrane region" description="Helical" evidence="8">
    <location>
        <begin position="175"/>
        <end position="197"/>
    </location>
</feature>
<proteinExistence type="inferred from homology"/>
<evidence type="ECO:0000256" key="2">
    <source>
        <dbReference type="ARBA" id="ARBA00007935"/>
    </source>
</evidence>
<dbReference type="GO" id="GO:0005886">
    <property type="term" value="C:plasma membrane"/>
    <property type="evidence" value="ECO:0007669"/>
    <property type="project" value="UniProtKB-SubCell"/>
</dbReference>
<evidence type="ECO:0000256" key="7">
    <source>
        <dbReference type="ARBA" id="ARBA00023136"/>
    </source>
</evidence>
<evidence type="ECO:0000256" key="3">
    <source>
        <dbReference type="ARBA" id="ARBA00022448"/>
    </source>
</evidence>
<dbReference type="Pfam" id="PF01032">
    <property type="entry name" value="FecCD"/>
    <property type="match status" value="1"/>
</dbReference>
<dbReference type="EMBL" id="DWXG01000016">
    <property type="protein sequence ID" value="HJB97383.1"/>
    <property type="molecule type" value="Genomic_DNA"/>
</dbReference>
<dbReference type="SUPFAM" id="SSF81345">
    <property type="entry name" value="ABC transporter involved in vitamin B12 uptake, BtuC"/>
    <property type="match status" value="1"/>
</dbReference>
<dbReference type="PANTHER" id="PTHR30472:SF25">
    <property type="entry name" value="ABC TRANSPORTER PERMEASE PROTEIN MJ0876-RELATED"/>
    <property type="match status" value="1"/>
</dbReference>
<dbReference type="PANTHER" id="PTHR30472">
    <property type="entry name" value="FERRIC ENTEROBACTIN TRANSPORT SYSTEM PERMEASE PROTEIN"/>
    <property type="match status" value="1"/>
</dbReference>
<keyword evidence="3" id="KW-0813">Transport</keyword>
<evidence type="ECO:0000256" key="8">
    <source>
        <dbReference type="SAM" id="Phobius"/>
    </source>
</evidence>
<feature type="transmembrane region" description="Helical" evidence="8">
    <location>
        <begin position="276"/>
        <end position="298"/>
    </location>
</feature>
<evidence type="ECO:0000256" key="1">
    <source>
        <dbReference type="ARBA" id="ARBA00004651"/>
    </source>
</evidence>
<accession>A0A9D2SF87</accession>
<keyword evidence="7 8" id="KW-0472">Membrane</keyword>
<keyword evidence="5 8" id="KW-0812">Transmembrane</keyword>
<dbReference type="InterPro" id="IPR000522">
    <property type="entry name" value="ABC_transptr_permease_BtuC"/>
</dbReference>
<evidence type="ECO:0000256" key="5">
    <source>
        <dbReference type="ARBA" id="ARBA00022692"/>
    </source>
</evidence>
<feature type="transmembrane region" description="Helical" evidence="8">
    <location>
        <begin position="88"/>
        <end position="109"/>
    </location>
</feature>
<dbReference type="Gene3D" id="1.10.3470.10">
    <property type="entry name" value="ABC transporter involved in vitamin B12 uptake, BtuC"/>
    <property type="match status" value="1"/>
</dbReference>
<organism evidence="9 10">
    <name type="scientific">Candidatus Acutalibacter pullicola</name>
    <dbReference type="NCBI Taxonomy" id="2838417"/>
    <lineage>
        <taxon>Bacteria</taxon>
        <taxon>Bacillati</taxon>
        <taxon>Bacillota</taxon>
        <taxon>Clostridia</taxon>
        <taxon>Eubacteriales</taxon>
        <taxon>Acutalibacteraceae</taxon>
        <taxon>Acutalibacter</taxon>
    </lineage>
</organism>
<dbReference type="CDD" id="cd06550">
    <property type="entry name" value="TM_ABC_iron-siderophores_like"/>
    <property type="match status" value="1"/>
</dbReference>
<comment type="caution">
    <text evidence="9">The sequence shown here is derived from an EMBL/GenBank/DDBJ whole genome shotgun (WGS) entry which is preliminary data.</text>
</comment>
<feature type="transmembrane region" description="Helical" evidence="8">
    <location>
        <begin position="143"/>
        <end position="163"/>
    </location>
</feature>
<feature type="transmembrane region" description="Helical" evidence="8">
    <location>
        <begin position="233"/>
        <end position="264"/>
    </location>
</feature>
<dbReference type="InterPro" id="IPR037294">
    <property type="entry name" value="ABC_BtuC-like"/>
</dbReference>
<dbReference type="FunFam" id="1.10.3470.10:FF:000001">
    <property type="entry name" value="Vitamin B12 ABC transporter permease BtuC"/>
    <property type="match status" value="1"/>
</dbReference>
<protein>
    <submittedName>
        <fullName evidence="9">Iron ABC transporter permease</fullName>
    </submittedName>
</protein>
<evidence type="ECO:0000256" key="4">
    <source>
        <dbReference type="ARBA" id="ARBA00022475"/>
    </source>
</evidence>
<dbReference type="Proteomes" id="UP000826793">
    <property type="component" value="Unassembled WGS sequence"/>
</dbReference>
<name>A0A9D2SF87_9FIRM</name>